<feature type="domain" description="NADH:ubiquinone oxidoreductase-like 20kDa subunit" evidence="8">
    <location>
        <begin position="54"/>
        <end position="163"/>
    </location>
</feature>
<dbReference type="Gene3D" id="3.40.50.12280">
    <property type="match status" value="1"/>
</dbReference>
<feature type="binding site" evidence="6">
    <location>
        <position position="55"/>
    </location>
    <ligand>
        <name>[4Fe-4S] cluster</name>
        <dbReference type="ChEBI" id="CHEBI:49883"/>
    </ligand>
</feature>
<evidence type="ECO:0000256" key="5">
    <source>
        <dbReference type="ARBA" id="ARBA00023027"/>
    </source>
</evidence>
<comment type="subcellular location">
    <subcellularLocation>
        <location evidence="6">Cell membrane</location>
        <topology evidence="6">Peripheral membrane protein</topology>
        <orientation evidence="6">Cytoplasmic side</orientation>
    </subcellularLocation>
</comment>
<dbReference type="PANTHER" id="PTHR11995">
    <property type="entry name" value="NADH DEHYDROGENASE"/>
    <property type="match status" value="1"/>
</dbReference>
<evidence type="ECO:0000313" key="9">
    <source>
        <dbReference type="EMBL" id="AGS53257.1"/>
    </source>
</evidence>
<dbReference type="GO" id="GO:0050136">
    <property type="term" value="F:NADH dehydrogenase (quinone) (non-electrogenic) activity"/>
    <property type="evidence" value="ECO:0007669"/>
    <property type="project" value="UniProtKB-UniRule"/>
</dbReference>
<keyword evidence="5 6" id="KW-0520">NAD</keyword>
<name>A0A806KF37_9BACT</name>
<protein>
    <recommendedName>
        <fullName evidence="6">NADH-quinone oxidoreductase subunit B</fullName>
        <ecNumber evidence="6">7.1.1.-</ecNumber>
    </recommendedName>
    <alternativeName>
        <fullName evidence="6">NADH dehydrogenase I subunit B</fullName>
    </alternativeName>
    <alternativeName>
        <fullName evidence="6">NDH-1 subunit B</fullName>
    </alternativeName>
</protein>
<dbReference type="PANTHER" id="PTHR11995:SF14">
    <property type="entry name" value="NADH DEHYDROGENASE [UBIQUINONE] IRON-SULFUR PROTEIN 7, MITOCHONDRIAL"/>
    <property type="match status" value="1"/>
</dbReference>
<keyword evidence="6" id="KW-1003">Cell membrane</keyword>
<dbReference type="AlphaFoldDB" id="A0A806KF37"/>
<dbReference type="PROSITE" id="PS01150">
    <property type="entry name" value="COMPLEX1_20K"/>
    <property type="match status" value="1"/>
</dbReference>
<feature type="binding site" evidence="6">
    <location>
        <position position="54"/>
    </location>
    <ligand>
        <name>[4Fe-4S] cluster</name>
        <dbReference type="ChEBI" id="CHEBI:49883"/>
    </ligand>
</feature>
<keyword evidence="6 7" id="KW-0411">Iron-sulfur</keyword>
<dbReference type="GO" id="GO:0005886">
    <property type="term" value="C:plasma membrane"/>
    <property type="evidence" value="ECO:0007669"/>
    <property type="project" value="UniProtKB-SubCell"/>
</dbReference>
<dbReference type="HAMAP" id="MF_01356">
    <property type="entry name" value="NDH1_NuoB"/>
    <property type="match status" value="1"/>
</dbReference>
<keyword evidence="6 7" id="KW-0408">Iron</keyword>
<comment type="cofactor">
    <cofactor evidence="6">
        <name>[4Fe-4S] cluster</name>
        <dbReference type="ChEBI" id="CHEBI:49883"/>
    </cofactor>
    <text evidence="6">Binds 1 [4Fe-4S] cluster.</text>
</comment>
<dbReference type="GO" id="GO:0008137">
    <property type="term" value="F:NADH dehydrogenase (ubiquinone) activity"/>
    <property type="evidence" value="ECO:0007669"/>
    <property type="project" value="InterPro"/>
</dbReference>
<evidence type="ECO:0000259" key="8">
    <source>
        <dbReference type="Pfam" id="PF01058"/>
    </source>
</evidence>
<dbReference type="GO" id="GO:0015990">
    <property type="term" value="P:electron transport coupled proton transport"/>
    <property type="evidence" value="ECO:0007669"/>
    <property type="project" value="TreeGrafter"/>
</dbReference>
<comment type="subunit">
    <text evidence="6">NDH-1 is composed of 14 different subunits. Subunits NuoB, C, D, E, F, and G constitute the peripheral sector of the complex.</text>
</comment>
<keyword evidence="2 6" id="KW-0813">Transport</keyword>
<evidence type="ECO:0000256" key="2">
    <source>
        <dbReference type="ARBA" id="ARBA00022448"/>
    </source>
</evidence>
<dbReference type="InterPro" id="IPR006137">
    <property type="entry name" value="NADH_UbQ_OxRdtase-like_20kDa"/>
</dbReference>
<comment type="similarity">
    <text evidence="1 6 7">Belongs to the complex I 20 kDa subunit family.</text>
</comment>
<dbReference type="GO" id="GO:0009060">
    <property type="term" value="P:aerobic respiration"/>
    <property type="evidence" value="ECO:0007669"/>
    <property type="project" value="TreeGrafter"/>
</dbReference>
<evidence type="ECO:0000256" key="3">
    <source>
        <dbReference type="ARBA" id="ARBA00022719"/>
    </source>
</evidence>
<dbReference type="EC" id="7.1.1.-" evidence="6"/>
<keyword evidence="6" id="KW-0472">Membrane</keyword>
<keyword evidence="6 7" id="KW-0004">4Fe-4S</keyword>
<comment type="catalytic activity">
    <reaction evidence="6">
        <text>a quinone + NADH + 5 H(+)(in) = a quinol + NAD(+) + 4 H(+)(out)</text>
        <dbReference type="Rhea" id="RHEA:57888"/>
        <dbReference type="ChEBI" id="CHEBI:15378"/>
        <dbReference type="ChEBI" id="CHEBI:24646"/>
        <dbReference type="ChEBI" id="CHEBI:57540"/>
        <dbReference type="ChEBI" id="CHEBI:57945"/>
        <dbReference type="ChEBI" id="CHEBI:132124"/>
    </reaction>
</comment>
<proteinExistence type="inferred from homology"/>
<dbReference type="GO" id="GO:0045271">
    <property type="term" value="C:respiratory chain complex I"/>
    <property type="evidence" value="ECO:0007669"/>
    <property type="project" value="TreeGrafter"/>
</dbReference>
<evidence type="ECO:0000256" key="1">
    <source>
        <dbReference type="ARBA" id="ARBA00009173"/>
    </source>
</evidence>
<sequence>MNTSLYEDVKESFKKNARADSQDSWRTWLTTKAEVFINWGRKHSLWPLPFGTACCAIEFMSLMTSRYDFSRFGAEAMRFSPRQSDLVLVLGTITNKQAAVLRRVYAQMAEPKWVVCVGSCASSGGVYRTYGTLQGIDRVIPVDIYVPGCPPRPEAIIKGVVELQEKMMGETFKTREADLDAFYKSMERQQALEDTGLSSQQALQRMYREAAEAGRSRIW</sequence>
<evidence type="ECO:0000256" key="7">
    <source>
        <dbReference type="RuleBase" id="RU004464"/>
    </source>
</evidence>
<dbReference type="GO" id="GO:0005506">
    <property type="term" value="F:iron ion binding"/>
    <property type="evidence" value="ECO:0007669"/>
    <property type="project" value="UniProtKB-UniRule"/>
</dbReference>
<dbReference type="Pfam" id="PF01058">
    <property type="entry name" value="Oxidored_q6"/>
    <property type="match status" value="1"/>
</dbReference>
<evidence type="ECO:0000256" key="4">
    <source>
        <dbReference type="ARBA" id="ARBA00022967"/>
    </source>
</evidence>
<keyword evidence="3 6" id="KW-0874">Quinone</keyword>
<dbReference type="GO" id="GO:0051539">
    <property type="term" value="F:4 iron, 4 sulfur cluster binding"/>
    <property type="evidence" value="ECO:0007669"/>
    <property type="project" value="UniProtKB-KW"/>
</dbReference>
<dbReference type="NCBIfam" id="NF005012">
    <property type="entry name" value="PRK06411.1"/>
    <property type="match status" value="1"/>
</dbReference>
<organism evidence="9">
    <name type="scientific">uncultured bacterium contig00001</name>
    <dbReference type="NCBI Taxonomy" id="1181493"/>
    <lineage>
        <taxon>Bacteria</taxon>
        <taxon>environmental samples</taxon>
    </lineage>
</organism>
<evidence type="ECO:0000256" key="6">
    <source>
        <dbReference type="HAMAP-Rule" id="MF_01356"/>
    </source>
</evidence>
<dbReference type="GO" id="GO:0048038">
    <property type="term" value="F:quinone binding"/>
    <property type="evidence" value="ECO:0007669"/>
    <property type="project" value="UniProtKB-KW"/>
</dbReference>
<dbReference type="FunFam" id="3.40.50.12280:FF:000002">
    <property type="entry name" value="NADH-quinone oxidoreductase subunit B"/>
    <property type="match status" value="1"/>
</dbReference>
<feature type="binding site" evidence="6">
    <location>
        <position position="149"/>
    </location>
    <ligand>
        <name>[4Fe-4S] cluster</name>
        <dbReference type="ChEBI" id="CHEBI:49883"/>
    </ligand>
</feature>
<dbReference type="NCBIfam" id="TIGR01957">
    <property type="entry name" value="nuoB_fam"/>
    <property type="match status" value="1"/>
</dbReference>
<feature type="binding site" evidence="6">
    <location>
        <position position="120"/>
    </location>
    <ligand>
        <name>[4Fe-4S] cluster</name>
        <dbReference type="ChEBI" id="CHEBI:49883"/>
    </ligand>
</feature>
<keyword evidence="4 6" id="KW-1278">Translocase</keyword>
<gene>
    <name evidence="6" type="primary">nuoB</name>
</gene>
<dbReference type="EMBL" id="JQ844228">
    <property type="protein sequence ID" value="AGS53257.1"/>
    <property type="molecule type" value="Genomic_DNA"/>
</dbReference>
<keyword evidence="9" id="KW-0560">Oxidoreductase</keyword>
<reference evidence="9" key="1">
    <citation type="submission" date="2012-03" db="EMBL/GenBank/DDBJ databases">
        <title>Functional metagenomics reveals considerable lignocellulase gene clusters in the gut microbiome of a wood-feeding higher termite.</title>
        <authorList>
            <person name="Liu N."/>
        </authorList>
    </citation>
    <scope>NUCLEOTIDE SEQUENCE</scope>
</reference>
<dbReference type="InterPro" id="IPR006138">
    <property type="entry name" value="NADH_UQ_OxRdtase_20Kd_su"/>
</dbReference>
<comment type="function">
    <text evidence="6">NDH-1 shuttles electrons from NADH, via FMN and iron-sulfur (Fe-S) centers, to quinones in the respiratory chain. The immediate electron acceptor for the enzyme in this species is believed to be ubiquinone. Couples the redox reaction to proton translocation (for every two electrons transferred, four hydrogen ions are translocated across the cytoplasmic membrane), and thus conserves the redox energy in a proton gradient.</text>
</comment>
<keyword evidence="6 7" id="KW-0479">Metal-binding</keyword>
<keyword evidence="6 9" id="KW-0830">Ubiquinone</keyword>
<dbReference type="SUPFAM" id="SSF56770">
    <property type="entry name" value="HydA/Nqo6-like"/>
    <property type="match status" value="1"/>
</dbReference>
<accession>A0A806KF37</accession>